<feature type="domain" description="Nucleoprotein TPR/MLP1-2" evidence="6">
    <location>
        <begin position="1027"/>
        <end position="1153"/>
    </location>
</feature>
<dbReference type="GO" id="GO:0005643">
    <property type="term" value="C:nuclear pore"/>
    <property type="evidence" value="ECO:0007669"/>
    <property type="project" value="TreeGrafter"/>
</dbReference>
<evidence type="ECO:0000313" key="9">
    <source>
        <dbReference type="Proteomes" id="UP000198372"/>
    </source>
</evidence>
<feature type="coiled-coil region" evidence="4">
    <location>
        <begin position="1276"/>
        <end position="1575"/>
    </location>
</feature>
<feature type="domain" description="NUA/TPR/MLP1-2-like" evidence="7">
    <location>
        <begin position="465"/>
        <end position="567"/>
    </location>
</feature>
<evidence type="ECO:0000259" key="6">
    <source>
        <dbReference type="Pfam" id="PF07926"/>
    </source>
</evidence>
<evidence type="ECO:0000256" key="5">
    <source>
        <dbReference type="SAM" id="MobiDB-lite"/>
    </source>
</evidence>
<reference evidence="9" key="1">
    <citation type="submission" date="2016-09" db="EMBL/GenBank/DDBJ databases">
        <authorList>
            <person name="Jeantristanb JTB J.-T."/>
            <person name="Ricardo R."/>
        </authorList>
    </citation>
    <scope>NUCLEOTIDE SEQUENCE [LARGE SCALE GENOMIC DNA]</scope>
</reference>
<evidence type="ECO:0000256" key="4">
    <source>
        <dbReference type="SAM" id="Coils"/>
    </source>
</evidence>
<dbReference type="InterPro" id="IPR057974">
    <property type="entry name" value="NUA/TPR/MLP1-2-like_dom"/>
</dbReference>
<feature type="compositionally biased region" description="Polar residues" evidence="5">
    <location>
        <begin position="1157"/>
        <end position="1167"/>
    </location>
</feature>
<feature type="region of interest" description="Disordered" evidence="5">
    <location>
        <begin position="1089"/>
        <end position="1109"/>
    </location>
</feature>
<feature type="coiled-coil region" evidence="4">
    <location>
        <begin position="661"/>
        <end position="695"/>
    </location>
</feature>
<feature type="region of interest" description="Disordered" evidence="5">
    <location>
        <begin position="1157"/>
        <end position="1177"/>
    </location>
</feature>
<feature type="compositionally biased region" description="Basic and acidic residues" evidence="5">
    <location>
        <begin position="1089"/>
        <end position="1108"/>
    </location>
</feature>
<feature type="region of interest" description="Disordered" evidence="5">
    <location>
        <begin position="622"/>
        <end position="644"/>
    </location>
</feature>
<evidence type="ECO:0000313" key="8">
    <source>
        <dbReference type="EMBL" id="SCV74494.1"/>
    </source>
</evidence>
<dbReference type="Gene3D" id="1.10.287.1490">
    <property type="match status" value="1"/>
</dbReference>
<accession>A0A238FRL3</accession>
<dbReference type="Pfam" id="PF07926">
    <property type="entry name" value="TPR_MLP1_2"/>
    <property type="match status" value="1"/>
</dbReference>
<dbReference type="InterPro" id="IPR012929">
    <property type="entry name" value="Nucleoprot-TPR/MLP1-2_dom"/>
</dbReference>
<feature type="region of interest" description="Disordered" evidence="5">
    <location>
        <begin position="1045"/>
        <end position="1068"/>
    </location>
</feature>
<evidence type="ECO:0000259" key="7">
    <source>
        <dbReference type="Pfam" id="PF25785"/>
    </source>
</evidence>
<sequence>MSSSDTTMASTTPATCDDVTAAATDPPSSLDSQLASLRAEMTQNQLVAESTVHDLDTALQLARTELETCRSDVEQGKRKEAKLEQEVQALRKELEEGKTREEESGGKEEERRREKEQGERVKRELLAALEREQAEKKEGAESLAALRALHTSLQASHSELEAALLEQTNAARSALLKTQSLQSTIASLESDKAFLSEELNRVRADYATTRRTTHAQITRLNEQLATLQEDEAALRNAHTTLQASHASLQERYTQLMSELSQVKQEREANEGSFVLEMAGMKRLVEMMERREVERKKRIEDVEASLLQERARLAEEEAAKAEQLERERERCDELEARLVEMRTPLERGIVTSGGLGGGEDGFGSPGRFALSPSAQMAVSNQKGGRSYAQIYAEYIRMEEQLVAERTENKRLQECLAQVLMDIEERAPLMKEQRIEYERISEEATQLAAQLALVSNERDQSDRRATSTRLDLERLERENSMLQAQLRDLGRQVRSLARQNALVTGVVSSGSADDDDEEEIEIVKRAEVDLSTDAIVSAHLVTFKSINELQVQNQKLLRITREMGSQMERLDDDALGRRKWEENKAIAEAHELVLGLKEEIENQQRQIEGFARERDMFRRMLANQTNGHGGAEGGATHGAAGAGSGGDSGRLLADVQANFDAYKNEIAIDSQRLRDDLKDAQQAAQTTRTELAKSRAQAEYTAERLRLLTENYGTQTNELAQASKRALDLQSTLARQETVAHKLSEELIELRGQVDQLRHENTTLKTEREVTSSVQARLVEENAALSKERAHLAELMRNLQSMQNEVERSGNDARRRLENQVTRLESQASDLKSRLDTETEASRQLSLRKDFESKQYQERLDKLQGEYSTTREKLVEAETSRTHLDLRVQDLQLQVTAREEKLAIYEGRSAAARAGGGDPSLSATEQLEISLADVRIELEETKAKLERSVVHARELQNIADAQGGALAELQATYDAYKIFVDAQIAEKDGEIASLRERLHSLTTDLTDQSRQNSELHAQIEAERVASEKERKVLEDSLAAVRAHEQDARNASFQAQNDVRHQAQRAKEAHEKYERELVAHAEDVKQLSEVKGKLEHARRQTREAQTAHEVAKTNLVASEESWARQKAALDGELADVRKRCEDLTSQNALLHQHLESTTAQAASLQKSTTAGAPGADSGAAEGVDAAAGVVSTASPSDELFGVITFLRREKEIVDFQLDLSKQEATRLRTQLDFTTRNLEEVRQALAEERQTGPVASASTTQHAELMERIHQSELLRESNHTLREEHRSMMRTNKTLEKRNAEMRAELEPLKSHVVDLQAEVEAKQHTIRLLEEDNDRWKVRNQTILAKYERIDPEELSTLKTEVEQLKSELDPLRKRLQEIEQEKATMQADAEEKARLIEVYRESSNRTSERFKALQVQARTTRSEKMALEAELAALKEKIESGELVSAASNAAAASTASAASTETQNQLSALQVEKASLESRIQQQTETIAALEARLATHEAQQNDASKSADERLTALEAEKKQLEERVAHYSKREVPIFNDNKRLKAEKQEYEAQLAALQARIDELVKIKETFEADNQEAIAKAVEERVAAAGSQPSDAAAVDELVRNKVAEVEARLAAERESAIATAVEMTTAELNKTLESLRAELGAAQAAATAAAAAAGSTSTTVDDAQVKKQFEEELAKVKSEFEASKAAMQAEFEQLKTKLAEEAKAREQEITTRLSAELAQAQSEAKAAASVTAAASATAAATPAPAPAPEVDVDALVAAKLKELEEGRLASQQQAIQAAVTEALAKQAAENEARMATQLQETRNNMQEEFTKKGTLMTALKKAVETKLKASDVKLKAAHELLQSNGILLPDVTATPAAAGSAPSSPAPVPAAAVAPAPATPTIALKSTSPARGGAAAGRGAIRGGRGKGRGAAAAAAASPNRSGAAPPAETPATFSIRGITGAGAAPPTPPASSPGGVLGRLMGTALVGKRGRDDDTSADGKRQKQGEGGSG</sequence>
<dbReference type="OrthoDB" id="343070at2759"/>
<comment type="subcellular location">
    <subcellularLocation>
        <location evidence="1">Nucleus</location>
    </subcellularLocation>
</comment>
<feature type="coiled-coil region" evidence="4">
    <location>
        <begin position="295"/>
        <end position="340"/>
    </location>
</feature>
<dbReference type="Pfam" id="PF25785">
    <property type="entry name" value="TPR"/>
    <property type="match status" value="1"/>
</dbReference>
<keyword evidence="9" id="KW-1185">Reference proteome</keyword>
<evidence type="ECO:0000256" key="2">
    <source>
        <dbReference type="ARBA" id="ARBA00023054"/>
    </source>
</evidence>
<evidence type="ECO:0000256" key="1">
    <source>
        <dbReference type="ARBA" id="ARBA00004123"/>
    </source>
</evidence>
<feature type="compositionally biased region" description="Low complexity" evidence="5">
    <location>
        <begin position="1917"/>
        <end position="1934"/>
    </location>
</feature>
<feature type="coiled-coil region" evidence="4">
    <location>
        <begin position="731"/>
        <end position="878"/>
    </location>
</feature>
<dbReference type="EMBL" id="FMSP01000022">
    <property type="protein sequence ID" value="SCV74494.1"/>
    <property type="molecule type" value="Genomic_DNA"/>
</dbReference>
<dbReference type="GO" id="GO:0006606">
    <property type="term" value="P:protein import into nucleus"/>
    <property type="evidence" value="ECO:0007669"/>
    <property type="project" value="InterPro"/>
</dbReference>
<feature type="compositionally biased region" description="Gly residues" evidence="5">
    <location>
        <begin position="625"/>
        <end position="644"/>
    </location>
</feature>
<feature type="coiled-coil region" evidence="4">
    <location>
        <begin position="584"/>
        <end position="611"/>
    </location>
</feature>
<feature type="coiled-coil region" evidence="4">
    <location>
        <begin position="428"/>
        <end position="497"/>
    </location>
</feature>
<feature type="coiled-coil region" evidence="4">
    <location>
        <begin position="922"/>
        <end position="953"/>
    </location>
</feature>
<feature type="region of interest" description="Disordered" evidence="5">
    <location>
        <begin position="1889"/>
        <end position="1998"/>
    </location>
</feature>
<dbReference type="Proteomes" id="UP000198372">
    <property type="component" value="Unassembled WGS sequence"/>
</dbReference>
<feature type="compositionally biased region" description="Basic and acidic residues" evidence="5">
    <location>
        <begin position="1055"/>
        <end position="1068"/>
    </location>
</feature>
<dbReference type="GO" id="GO:0006406">
    <property type="term" value="P:mRNA export from nucleus"/>
    <property type="evidence" value="ECO:0007669"/>
    <property type="project" value="TreeGrafter"/>
</dbReference>
<dbReference type="PANTHER" id="PTHR18898">
    <property type="entry name" value="NUCLEOPROTEIN TPR-RELATED"/>
    <property type="match status" value="1"/>
</dbReference>
<dbReference type="PANTHER" id="PTHR18898:SF2">
    <property type="entry name" value="NUCLEOPROTEIN TPR"/>
    <property type="match status" value="1"/>
</dbReference>
<feature type="coiled-coil region" evidence="4">
    <location>
        <begin position="178"/>
        <end position="265"/>
    </location>
</feature>
<feature type="compositionally biased region" description="Basic and acidic residues" evidence="5">
    <location>
        <begin position="1977"/>
        <end position="1992"/>
    </location>
</feature>
<feature type="coiled-coil region" evidence="4">
    <location>
        <begin position="1221"/>
        <end position="1248"/>
    </location>
</feature>
<organism evidence="8 9">
    <name type="scientific">Microbotryum intermedium</name>
    <dbReference type="NCBI Taxonomy" id="269621"/>
    <lineage>
        <taxon>Eukaryota</taxon>
        <taxon>Fungi</taxon>
        <taxon>Dikarya</taxon>
        <taxon>Basidiomycota</taxon>
        <taxon>Pucciniomycotina</taxon>
        <taxon>Microbotryomycetes</taxon>
        <taxon>Microbotryales</taxon>
        <taxon>Microbotryaceae</taxon>
        <taxon>Microbotryum</taxon>
    </lineage>
</organism>
<feature type="region of interest" description="Disordered" evidence="5">
    <location>
        <begin position="91"/>
        <end position="120"/>
    </location>
</feature>
<dbReference type="STRING" id="269621.A0A238FRL3"/>
<keyword evidence="2 4" id="KW-0175">Coiled coil</keyword>
<keyword evidence="3" id="KW-0539">Nucleus</keyword>
<feature type="region of interest" description="Disordered" evidence="5">
    <location>
        <begin position="1"/>
        <end position="31"/>
    </location>
</feature>
<protein>
    <submittedName>
        <fullName evidence="8">BQ2448_8135 protein</fullName>
    </submittedName>
</protein>
<feature type="coiled-coil region" evidence="4">
    <location>
        <begin position="1632"/>
        <end position="1711"/>
    </location>
</feature>
<feature type="compositionally biased region" description="Low complexity" evidence="5">
    <location>
        <begin position="1"/>
        <end position="27"/>
    </location>
</feature>
<gene>
    <name evidence="8" type="ORF">BQ2448_8135</name>
</gene>
<name>A0A238FRL3_9BASI</name>
<feature type="compositionally biased region" description="Gly residues" evidence="5">
    <location>
        <begin position="1901"/>
        <end position="1910"/>
    </location>
</feature>
<dbReference type="GO" id="GO:0017056">
    <property type="term" value="F:structural constituent of nuclear pore"/>
    <property type="evidence" value="ECO:0007669"/>
    <property type="project" value="TreeGrafter"/>
</dbReference>
<proteinExistence type="predicted"/>
<evidence type="ECO:0000256" key="3">
    <source>
        <dbReference type="ARBA" id="ARBA00023242"/>
    </source>
</evidence>